<feature type="domain" description="Ig-like" evidence="3">
    <location>
        <begin position="24"/>
        <end position="122"/>
    </location>
</feature>
<feature type="signal peptide" evidence="2">
    <location>
        <begin position="1"/>
        <end position="30"/>
    </location>
</feature>
<dbReference type="InterPro" id="IPR007110">
    <property type="entry name" value="Ig-like_dom"/>
</dbReference>
<organism evidence="4 5">
    <name type="scientific">Streptomyces tubercidicus</name>
    <dbReference type="NCBI Taxonomy" id="47759"/>
    <lineage>
        <taxon>Bacteria</taxon>
        <taxon>Bacillati</taxon>
        <taxon>Actinomycetota</taxon>
        <taxon>Actinomycetes</taxon>
        <taxon>Kitasatosporales</taxon>
        <taxon>Streptomycetaceae</taxon>
        <taxon>Streptomyces</taxon>
    </lineage>
</organism>
<dbReference type="PROSITE" id="PS50835">
    <property type="entry name" value="IG_LIKE"/>
    <property type="match status" value="1"/>
</dbReference>
<dbReference type="EMBL" id="BLIR01000001">
    <property type="protein sequence ID" value="GFE37257.1"/>
    <property type="molecule type" value="Genomic_DNA"/>
</dbReference>
<proteinExistence type="predicted"/>
<evidence type="ECO:0000259" key="3">
    <source>
        <dbReference type="PROSITE" id="PS50835"/>
    </source>
</evidence>
<name>A0A640UN99_9ACTN</name>
<gene>
    <name evidence="4" type="ORF">Stube_19300</name>
</gene>
<dbReference type="AlphaFoldDB" id="A0A640UN99"/>
<feature type="chain" id="PRO_5025032537" description="Ig-like domain-containing protein" evidence="2">
    <location>
        <begin position="31"/>
        <end position="134"/>
    </location>
</feature>
<evidence type="ECO:0000256" key="2">
    <source>
        <dbReference type="SAM" id="SignalP"/>
    </source>
</evidence>
<keyword evidence="2" id="KW-0732">Signal</keyword>
<keyword evidence="5" id="KW-1185">Reference proteome</keyword>
<protein>
    <recommendedName>
        <fullName evidence="3">Ig-like domain-containing protein</fullName>
    </recommendedName>
</protein>
<dbReference type="Proteomes" id="UP000431826">
    <property type="component" value="Unassembled WGS sequence"/>
</dbReference>
<evidence type="ECO:0000313" key="4">
    <source>
        <dbReference type="EMBL" id="GFE37257.1"/>
    </source>
</evidence>
<feature type="region of interest" description="Disordered" evidence="1">
    <location>
        <begin position="49"/>
        <end position="69"/>
    </location>
</feature>
<evidence type="ECO:0000256" key="1">
    <source>
        <dbReference type="SAM" id="MobiDB-lite"/>
    </source>
</evidence>
<sequence length="134" mass="14197">MKRKLAFSAFAAAGTAMTVAFITPSASAVAAQPGTSVAKAATKSESVQATKRASIPCSKPRGNNSNYSWAQGSNDSTTVYFNNHCSHTVTAKLTFRAGDDGTYKKCMTTNGGTHGKKRFTVTRYQLESIKQGTC</sequence>
<comment type="caution">
    <text evidence="4">The sequence shown here is derived from an EMBL/GenBank/DDBJ whole genome shotgun (WGS) entry which is preliminary data.</text>
</comment>
<reference evidence="4 5" key="1">
    <citation type="submission" date="2019-12" db="EMBL/GenBank/DDBJ databases">
        <title>Whole genome shotgun sequence of Streptomyces tubercidicus NBRC 13090.</title>
        <authorList>
            <person name="Ichikawa N."/>
            <person name="Kimura A."/>
            <person name="Kitahashi Y."/>
            <person name="Komaki H."/>
            <person name="Tamura T."/>
        </authorList>
    </citation>
    <scope>NUCLEOTIDE SEQUENCE [LARGE SCALE GENOMIC DNA]</scope>
    <source>
        <strain evidence="4 5">NBRC 13090</strain>
    </source>
</reference>
<accession>A0A640UN99</accession>
<evidence type="ECO:0000313" key="5">
    <source>
        <dbReference type="Proteomes" id="UP000431826"/>
    </source>
</evidence>